<keyword evidence="4" id="KW-0067">ATP-binding</keyword>
<evidence type="ECO:0000256" key="2">
    <source>
        <dbReference type="ARBA" id="ARBA00022723"/>
    </source>
</evidence>
<dbReference type="Proteomes" id="UP000192501">
    <property type="component" value="Unassembled WGS sequence"/>
</dbReference>
<dbReference type="SUPFAM" id="SSF52540">
    <property type="entry name" value="P-loop containing nucleoside triphosphate hydrolases"/>
    <property type="match status" value="1"/>
</dbReference>
<dbReference type="PIRSF" id="PIRSF006641">
    <property type="entry name" value="CHP00092"/>
    <property type="match status" value="1"/>
</dbReference>
<dbReference type="VEuPathDB" id="MicrosporidiaDB:A0H76_532"/>
<dbReference type="VEuPathDB" id="MicrosporidiaDB:HERIO_1293"/>
<dbReference type="GO" id="GO:0005524">
    <property type="term" value="F:ATP binding"/>
    <property type="evidence" value="ECO:0007669"/>
    <property type="project" value="UniProtKB-KW"/>
</dbReference>
<dbReference type="SUPFAM" id="SSF81271">
    <property type="entry name" value="TGS-like"/>
    <property type="match status" value="1"/>
</dbReference>
<dbReference type="InterPro" id="IPR013029">
    <property type="entry name" value="YchF_C"/>
</dbReference>
<dbReference type="Pfam" id="PF01926">
    <property type="entry name" value="MMR_HSR1"/>
    <property type="match status" value="1"/>
</dbReference>
<gene>
    <name evidence="8" type="primary">OLA1</name>
    <name evidence="8" type="ORF">A0H76_532</name>
</gene>
<dbReference type="InterPro" id="IPR006073">
    <property type="entry name" value="GTP-bd"/>
</dbReference>
<dbReference type="InterPro" id="IPR031167">
    <property type="entry name" value="G_OBG"/>
</dbReference>
<dbReference type="VEuPathDB" id="MicrosporidiaDB:HERIO_1294"/>
<comment type="cofactor">
    <cofactor evidence="1">
        <name>Mg(2+)</name>
        <dbReference type="ChEBI" id="CHEBI:18420"/>
    </cofactor>
</comment>
<organism evidence="8 9">
    <name type="scientific">Hepatospora eriocheir</name>
    <dbReference type="NCBI Taxonomy" id="1081669"/>
    <lineage>
        <taxon>Eukaryota</taxon>
        <taxon>Fungi</taxon>
        <taxon>Fungi incertae sedis</taxon>
        <taxon>Microsporidia</taxon>
        <taxon>Hepatosporidae</taxon>
        <taxon>Hepatospora</taxon>
    </lineage>
</organism>
<name>A0A1X0QIN1_9MICR</name>
<dbReference type="Gene3D" id="3.10.20.30">
    <property type="match status" value="1"/>
</dbReference>
<dbReference type="Gene3D" id="3.40.50.300">
    <property type="entry name" value="P-loop containing nucleotide triphosphate hydrolases"/>
    <property type="match status" value="1"/>
</dbReference>
<dbReference type="InterPro" id="IPR027417">
    <property type="entry name" value="P-loop_NTPase"/>
</dbReference>
<dbReference type="InterPro" id="IPR012676">
    <property type="entry name" value="TGS-like"/>
</dbReference>
<dbReference type="PRINTS" id="PR00326">
    <property type="entry name" value="GTP1OBG"/>
</dbReference>
<dbReference type="InterPro" id="IPR012675">
    <property type="entry name" value="Beta-grasp_dom_sf"/>
</dbReference>
<dbReference type="Gene3D" id="1.10.150.300">
    <property type="entry name" value="TGS-like domain"/>
    <property type="match status" value="1"/>
</dbReference>
<dbReference type="PANTHER" id="PTHR23305:SF18">
    <property type="entry name" value="OBG-TYPE G DOMAIN-CONTAINING PROTEIN"/>
    <property type="match status" value="1"/>
</dbReference>
<dbReference type="InterPro" id="IPR023192">
    <property type="entry name" value="TGS-like_dom_sf"/>
</dbReference>
<dbReference type="Pfam" id="PF06071">
    <property type="entry name" value="YchF-GTPase_C"/>
    <property type="match status" value="1"/>
</dbReference>
<comment type="caution">
    <text evidence="8">The sequence shown here is derived from an EMBL/GenBank/DDBJ whole genome shotgun (WGS) entry which is preliminary data.</text>
</comment>
<evidence type="ECO:0000259" key="7">
    <source>
        <dbReference type="PROSITE" id="PS51880"/>
    </source>
</evidence>
<evidence type="ECO:0000313" key="8">
    <source>
        <dbReference type="EMBL" id="ORD99621.1"/>
    </source>
</evidence>
<dbReference type="AlphaFoldDB" id="A0A1X0QIN1"/>
<sequence>MIEKVKNPFKLITRFSRPNKSVGLKMGLVGLPNIGKSTLFNALTKLTVKAENFPFCTVEPHKGHVPIKDPRIDFLASVYKPKSVKNATLEIVDIAGLVKGSSEGAGLGNQFLDNIRNVDGIFLVCRCFENNEITHYEGNVDPVRDIEIISEELRLKDSEFVIKAKSLAEKELKADVHNKVKQKRIKTCDKMLEVLKKNFIFNEVWDDEEINFINTLKLLTTKSLVILANISSEHYQECKVNKHLKKVIKTYGSENLIVFSATHRSTDEELATKFVDKLVKAGYEALDLINYFTAGKDEVKAWTIRKGMKSPEAAGVIHTDFEKYFVSSDVMSYSDFVEHPSEIKMKEAGKLMQKGKQYVVQDGDIMFFKSNVPKNKKK</sequence>
<evidence type="ECO:0000256" key="3">
    <source>
        <dbReference type="ARBA" id="ARBA00022741"/>
    </source>
</evidence>
<evidence type="ECO:0000256" key="5">
    <source>
        <dbReference type="ARBA" id="ARBA00068719"/>
    </source>
</evidence>
<dbReference type="PROSITE" id="PS51880">
    <property type="entry name" value="TGS"/>
    <property type="match status" value="1"/>
</dbReference>
<feature type="domain" description="TGS" evidence="7">
    <location>
        <begin position="287"/>
        <end position="370"/>
    </location>
</feature>
<dbReference type="FunFam" id="1.10.150.300:FF:000001">
    <property type="entry name" value="Ribosome-binding ATPase YchF"/>
    <property type="match status" value="1"/>
</dbReference>
<evidence type="ECO:0000256" key="1">
    <source>
        <dbReference type="ARBA" id="ARBA00001946"/>
    </source>
</evidence>
<dbReference type="GO" id="GO:0005525">
    <property type="term" value="F:GTP binding"/>
    <property type="evidence" value="ECO:0007669"/>
    <property type="project" value="InterPro"/>
</dbReference>
<protein>
    <recommendedName>
        <fullName evidence="5">Obg-like ATPase homolog</fullName>
    </recommendedName>
</protein>
<dbReference type="EMBL" id="LTAI01000149">
    <property type="protein sequence ID" value="ORD99621.1"/>
    <property type="molecule type" value="Genomic_DNA"/>
</dbReference>
<reference evidence="8 9" key="1">
    <citation type="journal article" date="2017" name="Environ. Microbiol.">
        <title>Decay of the glycolytic pathway and adaptation to intranuclear parasitism within Enterocytozoonidae microsporidia.</title>
        <authorList>
            <person name="Wiredu Boakye D."/>
            <person name="Jaroenlak P."/>
            <person name="Prachumwat A."/>
            <person name="Williams T.A."/>
            <person name="Bateman K.S."/>
            <person name="Itsathitphaisarn O."/>
            <person name="Sritunyalucksana K."/>
            <person name="Paszkiewicz K.H."/>
            <person name="Moore K.A."/>
            <person name="Stentiford G.D."/>
            <person name="Williams B.A."/>
        </authorList>
    </citation>
    <scope>NUCLEOTIDE SEQUENCE [LARGE SCALE GENOMIC DNA]</scope>
    <source>
        <strain evidence="9">canceri</strain>
    </source>
</reference>
<dbReference type="GO" id="GO:0046872">
    <property type="term" value="F:metal ion binding"/>
    <property type="evidence" value="ECO:0007669"/>
    <property type="project" value="UniProtKB-KW"/>
</dbReference>
<evidence type="ECO:0000259" key="6">
    <source>
        <dbReference type="PROSITE" id="PS51710"/>
    </source>
</evidence>
<dbReference type="PROSITE" id="PS51710">
    <property type="entry name" value="G_OBG"/>
    <property type="match status" value="1"/>
</dbReference>
<dbReference type="InterPro" id="IPR004095">
    <property type="entry name" value="TGS"/>
</dbReference>
<keyword evidence="3" id="KW-0547">Nucleotide-binding</keyword>
<evidence type="ECO:0000256" key="4">
    <source>
        <dbReference type="ARBA" id="ARBA00022840"/>
    </source>
</evidence>
<dbReference type="GO" id="GO:0005737">
    <property type="term" value="C:cytoplasm"/>
    <property type="evidence" value="ECO:0007669"/>
    <property type="project" value="TreeGrafter"/>
</dbReference>
<proteinExistence type="predicted"/>
<evidence type="ECO:0000313" key="9">
    <source>
        <dbReference type="Proteomes" id="UP000192501"/>
    </source>
</evidence>
<keyword evidence="2" id="KW-0479">Metal-binding</keyword>
<dbReference type="PANTHER" id="PTHR23305">
    <property type="entry name" value="OBG GTPASE FAMILY"/>
    <property type="match status" value="1"/>
</dbReference>
<dbReference type="GO" id="GO:0016887">
    <property type="term" value="F:ATP hydrolysis activity"/>
    <property type="evidence" value="ECO:0007669"/>
    <property type="project" value="InterPro"/>
</dbReference>
<feature type="domain" description="OBG-type G" evidence="6">
    <location>
        <begin position="24"/>
        <end position="279"/>
    </location>
</feature>
<dbReference type="FunFam" id="3.10.20.30:FF:000001">
    <property type="entry name" value="Ribosome-binding ATPase YchF"/>
    <property type="match status" value="1"/>
</dbReference>
<dbReference type="InterPro" id="IPR004396">
    <property type="entry name" value="ATPase_YchF/OLA1"/>
</dbReference>
<dbReference type="NCBIfam" id="TIGR00092">
    <property type="entry name" value="redox-regulated ATPase YchF"/>
    <property type="match status" value="1"/>
</dbReference>
<accession>A0A1X0QIN1</accession>
<dbReference type="CDD" id="cd04867">
    <property type="entry name" value="TGS_YchF_OLA1"/>
    <property type="match status" value="1"/>
</dbReference>